<evidence type="ECO:0000256" key="7">
    <source>
        <dbReference type="ARBA" id="ARBA00023136"/>
    </source>
</evidence>
<gene>
    <name evidence="9" type="ORF">DYH56_08985</name>
</gene>
<proteinExistence type="predicted"/>
<dbReference type="SUPFAM" id="SSF52540">
    <property type="entry name" value="P-loop containing nucleoside triphosphate hydrolases"/>
    <property type="match status" value="1"/>
</dbReference>
<sequence>MIQIKNIKKTYTSNNIRVDALKNINLDIEKGDFYGIIGLSGAGKSTLIRLLNRLEEPTSGEILVEQKDILGFNNSELQEYRKKTGMIFQHFNLMNSRSVGGNIAFALEVANYPKEKIKPRIIELLKLVELEDKIDSYPAQLSGGQKQRVAIARALANHPKVLLSDEATSALDPKTTKNILNLLKDIQKKLNLTIILITHQMEVIRDSCNKVAVLDGGNVAEVGEVVNIFSNPQTVITQEFIKHLIPEEEAEVAFSQKSGRKIVKLSYVGVAVDKPIISQLVRKFDVDISILAGSIDKLVTSSVGHLILELSGEMEKQLKSIEWLKQNKLGIEVLYNG</sequence>
<evidence type="ECO:0000313" key="9">
    <source>
        <dbReference type="EMBL" id="REI40953.1"/>
    </source>
</evidence>
<accession>A0ABX9KGE7</accession>
<dbReference type="RefSeq" id="WP_114642511.1">
    <property type="nucleotide sequence ID" value="NZ_JAACIO010000010.1"/>
</dbReference>
<dbReference type="Gene3D" id="3.40.50.300">
    <property type="entry name" value="P-loop containing nucleotide triphosphate hydrolases"/>
    <property type="match status" value="1"/>
</dbReference>
<dbReference type="EMBL" id="QUAJ01000014">
    <property type="protein sequence ID" value="REI40953.1"/>
    <property type="molecule type" value="Genomic_DNA"/>
</dbReference>
<organism evidence="9 10">
    <name type="scientific">Psychrilyobacter piezotolerans</name>
    <dbReference type="NCBI Taxonomy" id="2293438"/>
    <lineage>
        <taxon>Bacteria</taxon>
        <taxon>Fusobacteriati</taxon>
        <taxon>Fusobacteriota</taxon>
        <taxon>Fusobacteriia</taxon>
        <taxon>Fusobacteriales</taxon>
        <taxon>Fusobacteriaceae</taxon>
        <taxon>Psychrilyobacter</taxon>
    </lineage>
</organism>
<dbReference type="InterPro" id="IPR003439">
    <property type="entry name" value="ABC_transporter-like_ATP-bd"/>
</dbReference>
<evidence type="ECO:0000256" key="6">
    <source>
        <dbReference type="ARBA" id="ARBA00022970"/>
    </source>
</evidence>
<name>A0ABX9KGE7_9FUSO</name>
<dbReference type="SMART" id="SM00382">
    <property type="entry name" value="AAA"/>
    <property type="match status" value="1"/>
</dbReference>
<evidence type="ECO:0000256" key="1">
    <source>
        <dbReference type="ARBA" id="ARBA00022448"/>
    </source>
</evidence>
<evidence type="ECO:0000259" key="8">
    <source>
        <dbReference type="PROSITE" id="PS50893"/>
    </source>
</evidence>
<dbReference type="SUPFAM" id="SSF55021">
    <property type="entry name" value="ACT-like"/>
    <property type="match status" value="1"/>
</dbReference>
<dbReference type="Gene3D" id="3.30.70.260">
    <property type="match status" value="1"/>
</dbReference>
<dbReference type="PROSITE" id="PS50893">
    <property type="entry name" value="ABC_TRANSPORTER_2"/>
    <property type="match status" value="1"/>
</dbReference>
<dbReference type="PANTHER" id="PTHR43166:SF30">
    <property type="entry name" value="METHIONINE IMPORT ATP-BINDING PROTEIN METN"/>
    <property type="match status" value="1"/>
</dbReference>
<evidence type="ECO:0000256" key="5">
    <source>
        <dbReference type="ARBA" id="ARBA00022967"/>
    </source>
</evidence>
<keyword evidence="4 9" id="KW-0067">ATP-binding</keyword>
<dbReference type="PANTHER" id="PTHR43166">
    <property type="entry name" value="AMINO ACID IMPORT ATP-BINDING PROTEIN"/>
    <property type="match status" value="1"/>
</dbReference>
<keyword evidence="2" id="KW-1003">Cell membrane</keyword>
<evidence type="ECO:0000313" key="10">
    <source>
        <dbReference type="Proteomes" id="UP000263486"/>
    </source>
</evidence>
<keyword evidence="6" id="KW-0029">Amino-acid transport</keyword>
<dbReference type="InterPro" id="IPR003593">
    <property type="entry name" value="AAA+_ATPase"/>
</dbReference>
<keyword evidence="3" id="KW-0547">Nucleotide-binding</keyword>
<evidence type="ECO:0000256" key="3">
    <source>
        <dbReference type="ARBA" id="ARBA00022741"/>
    </source>
</evidence>
<keyword evidence="10" id="KW-1185">Reference proteome</keyword>
<protein>
    <submittedName>
        <fullName evidence="9">ATP-binding cassette domain-containing protein</fullName>
    </submittedName>
</protein>
<dbReference type="InterPro" id="IPR050086">
    <property type="entry name" value="MetN_ABC_transporter-like"/>
</dbReference>
<dbReference type="PROSITE" id="PS00211">
    <property type="entry name" value="ABC_TRANSPORTER_1"/>
    <property type="match status" value="1"/>
</dbReference>
<dbReference type="InterPro" id="IPR041701">
    <property type="entry name" value="MetN_ABC"/>
</dbReference>
<keyword evidence="1" id="KW-0813">Transport</keyword>
<comment type="caution">
    <text evidence="9">The sequence shown here is derived from an EMBL/GenBank/DDBJ whole genome shotgun (WGS) entry which is preliminary data.</text>
</comment>
<keyword evidence="5" id="KW-1278">Translocase</keyword>
<dbReference type="Pfam" id="PF00005">
    <property type="entry name" value="ABC_tran"/>
    <property type="match status" value="1"/>
</dbReference>
<dbReference type="Proteomes" id="UP000263486">
    <property type="component" value="Unassembled WGS sequence"/>
</dbReference>
<dbReference type="InterPro" id="IPR027417">
    <property type="entry name" value="P-loop_NTPase"/>
</dbReference>
<evidence type="ECO:0000256" key="2">
    <source>
        <dbReference type="ARBA" id="ARBA00022475"/>
    </source>
</evidence>
<dbReference type="GO" id="GO:0005524">
    <property type="term" value="F:ATP binding"/>
    <property type="evidence" value="ECO:0007669"/>
    <property type="project" value="UniProtKB-KW"/>
</dbReference>
<dbReference type="InterPro" id="IPR018449">
    <property type="entry name" value="NIL_domain"/>
</dbReference>
<dbReference type="CDD" id="cd03258">
    <property type="entry name" value="ABC_MetN_methionine_transporter"/>
    <property type="match status" value="1"/>
</dbReference>
<dbReference type="InterPro" id="IPR017871">
    <property type="entry name" value="ABC_transporter-like_CS"/>
</dbReference>
<dbReference type="SMART" id="SM00930">
    <property type="entry name" value="NIL"/>
    <property type="match status" value="1"/>
</dbReference>
<dbReference type="InterPro" id="IPR045865">
    <property type="entry name" value="ACT-like_dom_sf"/>
</dbReference>
<keyword evidence="7" id="KW-0472">Membrane</keyword>
<feature type="domain" description="ABC transporter" evidence="8">
    <location>
        <begin position="2"/>
        <end position="241"/>
    </location>
</feature>
<dbReference type="Pfam" id="PF09383">
    <property type="entry name" value="NIL"/>
    <property type="match status" value="1"/>
</dbReference>
<reference evidence="9 10" key="1">
    <citation type="submission" date="2018-08" db="EMBL/GenBank/DDBJ databases">
        <title>Draft genome sequence of Psychrilyobacter sp. strain SD5 isolated from Black Sea water.</title>
        <authorList>
            <person name="Yadav S."/>
            <person name="Villanueva L."/>
            <person name="Damste J.S.S."/>
        </authorList>
    </citation>
    <scope>NUCLEOTIDE SEQUENCE [LARGE SCALE GENOMIC DNA]</scope>
    <source>
        <strain evidence="9 10">SD5</strain>
    </source>
</reference>
<evidence type="ECO:0000256" key="4">
    <source>
        <dbReference type="ARBA" id="ARBA00022840"/>
    </source>
</evidence>